<dbReference type="InterPro" id="IPR036356">
    <property type="entry name" value="ERp29_C_sf"/>
</dbReference>
<dbReference type="CDD" id="cd00238">
    <property type="entry name" value="ERp29c"/>
    <property type="match status" value="1"/>
</dbReference>
<evidence type="ECO:0000256" key="4">
    <source>
        <dbReference type="ARBA" id="ARBA00022729"/>
    </source>
</evidence>
<dbReference type="GO" id="GO:0006457">
    <property type="term" value="P:protein folding"/>
    <property type="evidence" value="ECO:0007669"/>
    <property type="project" value="TreeGrafter"/>
</dbReference>
<dbReference type="Gene3D" id="1.20.1150.12">
    <property type="entry name" value="Endoplasmic reticulum resident protein 29, C-terminal domain"/>
    <property type="match status" value="1"/>
</dbReference>
<dbReference type="AlphaFoldDB" id="A0A8H5GM72"/>
<keyword evidence="7" id="KW-0413">Isomerase</keyword>
<evidence type="ECO:0000256" key="10">
    <source>
        <dbReference type="SAM" id="SignalP"/>
    </source>
</evidence>
<keyword evidence="5" id="KW-0677">Repeat</keyword>
<keyword evidence="6" id="KW-1015">Disulfide bond</keyword>
<dbReference type="PROSITE" id="PS00194">
    <property type="entry name" value="THIOREDOXIN_1"/>
    <property type="match status" value="2"/>
</dbReference>
<evidence type="ECO:0000256" key="2">
    <source>
        <dbReference type="ARBA" id="ARBA00006347"/>
    </source>
</evidence>
<dbReference type="CDD" id="cd02998">
    <property type="entry name" value="PDI_a_ERp38"/>
    <property type="match status" value="1"/>
</dbReference>
<keyword evidence="13" id="KW-1185">Reference proteome</keyword>
<evidence type="ECO:0000256" key="9">
    <source>
        <dbReference type="RuleBase" id="RU004208"/>
    </source>
</evidence>
<dbReference type="PRINTS" id="PR00421">
    <property type="entry name" value="THIOREDOXIN"/>
</dbReference>
<dbReference type="Gene3D" id="3.40.30.10">
    <property type="entry name" value="Glutaredoxin"/>
    <property type="match status" value="2"/>
</dbReference>
<dbReference type="PANTHER" id="PTHR45672:SF11">
    <property type="entry name" value="PROTEIN DISULFIDE-ISOMERASE C17H9.14C"/>
    <property type="match status" value="1"/>
</dbReference>
<dbReference type="Pfam" id="PF00085">
    <property type="entry name" value="Thioredoxin"/>
    <property type="match status" value="2"/>
</dbReference>
<dbReference type="GO" id="GO:0005783">
    <property type="term" value="C:endoplasmic reticulum"/>
    <property type="evidence" value="ECO:0007669"/>
    <property type="project" value="InterPro"/>
</dbReference>
<evidence type="ECO:0000256" key="8">
    <source>
        <dbReference type="ARBA" id="ARBA00023284"/>
    </source>
</evidence>
<feature type="domain" description="Thioredoxin" evidence="11">
    <location>
        <begin position="129"/>
        <end position="250"/>
    </location>
</feature>
<dbReference type="SUPFAM" id="SSF47933">
    <property type="entry name" value="ERP29 C domain-like"/>
    <property type="match status" value="1"/>
</dbReference>
<dbReference type="InterPro" id="IPR011679">
    <property type="entry name" value="ERp29_C"/>
</dbReference>
<evidence type="ECO:0000256" key="7">
    <source>
        <dbReference type="ARBA" id="ARBA00023235"/>
    </source>
</evidence>
<dbReference type="PANTHER" id="PTHR45672">
    <property type="entry name" value="PROTEIN DISULFIDE-ISOMERASE C17H9.14C-RELATED"/>
    <property type="match status" value="1"/>
</dbReference>
<dbReference type="Pfam" id="PF07749">
    <property type="entry name" value="ERp29"/>
    <property type="match status" value="1"/>
</dbReference>
<dbReference type="InterPro" id="IPR005788">
    <property type="entry name" value="PDI_thioredoxin-like_dom"/>
</dbReference>
<evidence type="ECO:0000313" key="12">
    <source>
        <dbReference type="EMBL" id="KAF5367576.1"/>
    </source>
</evidence>
<dbReference type="PROSITE" id="PS51352">
    <property type="entry name" value="THIOREDOXIN_2"/>
    <property type="match status" value="2"/>
</dbReference>
<gene>
    <name evidence="12" type="ORF">D9758_003706</name>
</gene>
<comment type="similarity">
    <text evidence="2 9">Belongs to the protein disulfide isomerase family.</text>
</comment>
<proteinExistence type="inferred from homology"/>
<evidence type="ECO:0000256" key="1">
    <source>
        <dbReference type="ARBA" id="ARBA00001182"/>
    </source>
</evidence>
<reference evidence="12 13" key="1">
    <citation type="journal article" date="2020" name="ISME J.">
        <title>Uncovering the hidden diversity of litter-decomposition mechanisms in mushroom-forming fungi.</title>
        <authorList>
            <person name="Floudas D."/>
            <person name="Bentzer J."/>
            <person name="Ahren D."/>
            <person name="Johansson T."/>
            <person name="Persson P."/>
            <person name="Tunlid A."/>
        </authorList>
    </citation>
    <scope>NUCLEOTIDE SEQUENCE [LARGE SCALE GENOMIC DNA]</scope>
    <source>
        <strain evidence="12 13">CBS 291.85</strain>
    </source>
</reference>
<keyword evidence="8" id="KW-0676">Redox-active center</keyword>
<dbReference type="InterPro" id="IPR017937">
    <property type="entry name" value="Thioredoxin_CS"/>
</dbReference>
<evidence type="ECO:0000256" key="6">
    <source>
        <dbReference type="ARBA" id="ARBA00023157"/>
    </source>
</evidence>
<dbReference type="Proteomes" id="UP000559256">
    <property type="component" value="Unassembled WGS sequence"/>
</dbReference>
<protein>
    <recommendedName>
        <fullName evidence="3">protein disulfide-isomerase</fullName>
        <ecNumber evidence="3">5.3.4.1</ecNumber>
    </recommendedName>
</protein>
<organism evidence="12 13">
    <name type="scientific">Tetrapyrgos nigripes</name>
    <dbReference type="NCBI Taxonomy" id="182062"/>
    <lineage>
        <taxon>Eukaryota</taxon>
        <taxon>Fungi</taxon>
        <taxon>Dikarya</taxon>
        <taxon>Basidiomycota</taxon>
        <taxon>Agaricomycotina</taxon>
        <taxon>Agaricomycetes</taxon>
        <taxon>Agaricomycetidae</taxon>
        <taxon>Agaricales</taxon>
        <taxon>Marasmiineae</taxon>
        <taxon>Marasmiaceae</taxon>
        <taxon>Tetrapyrgos</taxon>
    </lineage>
</organism>
<feature type="signal peptide" evidence="10">
    <location>
        <begin position="1"/>
        <end position="18"/>
    </location>
</feature>
<evidence type="ECO:0000256" key="5">
    <source>
        <dbReference type="ARBA" id="ARBA00022737"/>
    </source>
</evidence>
<evidence type="ECO:0000256" key="3">
    <source>
        <dbReference type="ARBA" id="ARBA00012723"/>
    </source>
</evidence>
<feature type="chain" id="PRO_5034124171" description="protein disulfide-isomerase" evidence="10">
    <location>
        <begin position="19"/>
        <end position="377"/>
    </location>
</feature>
<keyword evidence="4 10" id="KW-0732">Signal</keyword>
<dbReference type="OrthoDB" id="10264505at2759"/>
<accession>A0A8H5GM72</accession>
<name>A0A8H5GM72_9AGAR</name>
<feature type="domain" description="Thioredoxin" evidence="11">
    <location>
        <begin position="10"/>
        <end position="128"/>
    </location>
</feature>
<evidence type="ECO:0000313" key="13">
    <source>
        <dbReference type="Proteomes" id="UP000559256"/>
    </source>
</evidence>
<dbReference type="SUPFAM" id="SSF52833">
    <property type="entry name" value="Thioredoxin-like"/>
    <property type="match status" value="2"/>
</dbReference>
<dbReference type="EMBL" id="JAACJM010000019">
    <property type="protein sequence ID" value="KAF5367576.1"/>
    <property type="molecule type" value="Genomic_DNA"/>
</dbReference>
<dbReference type="GO" id="GO:0003756">
    <property type="term" value="F:protein disulfide isomerase activity"/>
    <property type="evidence" value="ECO:0007669"/>
    <property type="project" value="UniProtKB-EC"/>
</dbReference>
<dbReference type="InterPro" id="IPR036249">
    <property type="entry name" value="Thioredoxin-like_sf"/>
</dbReference>
<evidence type="ECO:0000259" key="11">
    <source>
        <dbReference type="PROSITE" id="PS51352"/>
    </source>
</evidence>
<dbReference type="InterPro" id="IPR051063">
    <property type="entry name" value="PDI"/>
</dbReference>
<comment type="caution">
    <text evidence="12">The sequence shown here is derived from an EMBL/GenBank/DDBJ whole genome shotgun (WGS) entry which is preliminary data.</text>
</comment>
<dbReference type="EC" id="5.3.4.1" evidence="3"/>
<comment type="catalytic activity">
    <reaction evidence="1">
        <text>Catalyzes the rearrangement of -S-S- bonds in proteins.</text>
        <dbReference type="EC" id="5.3.4.1"/>
    </reaction>
</comment>
<dbReference type="NCBIfam" id="TIGR01126">
    <property type="entry name" value="pdi_dom"/>
    <property type="match status" value="1"/>
</dbReference>
<dbReference type="InterPro" id="IPR013766">
    <property type="entry name" value="Thioredoxin_domain"/>
</dbReference>
<sequence length="377" mass="41491">MRFSFTVFTAALIAAASASNVIDLTPENWDEVVGAGKSGLVEFFAPWCGHCKNLAPIYEQLADAYAHAKDKVFIAKMDADGAGKEKAKSYGVTGYPTLKWFSADGTVEPFDSQRDLDSLAATVLAKSGVKSNIKPPSPPAFDILDLHTFDEVVMDPSKNVLVTFTAPWCGHCKNLKPTYEKVALDFEPESNCVVANLDADDKRNADIARKYDIKSFPTIKFFSTDNKEGEDYVGGRSEADFVEFLNEKCGTKRAVGGGLNDEAGRVPELDVLASKFFVATSDAKNSVYQEALSLATSFGERSKHYLRVMEKIVNGTEDYIEKEVSRLESILSKRTLSSAKLDEMKIKANILRTFAVEKAKEVQEGDESHLKRETAEL</sequence>